<keyword evidence="7" id="KW-1185">Reference proteome</keyword>
<gene>
    <name evidence="6" type="ORF">PILCRDRAFT_810549</name>
</gene>
<proteinExistence type="predicted"/>
<reference evidence="7" key="2">
    <citation type="submission" date="2015-01" db="EMBL/GenBank/DDBJ databases">
        <title>Evolutionary Origins and Diversification of the Mycorrhizal Mutualists.</title>
        <authorList>
            <consortium name="DOE Joint Genome Institute"/>
            <consortium name="Mycorrhizal Genomics Consortium"/>
            <person name="Kohler A."/>
            <person name="Kuo A."/>
            <person name="Nagy L.G."/>
            <person name="Floudas D."/>
            <person name="Copeland A."/>
            <person name="Barry K.W."/>
            <person name="Cichocki N."/>
            <person name="Veneault-Fourrey C."/>
            <person name="LaButti K."/>
            <person name="Lindquist E.A."/>
            <person name="Lipzen A."/>
            <person name="Lundell T."/>
            <person name="Morin E."/>
            <person name="Murat C."/>
            <person name="Riley R."/>
            <person name="Ohm R."/>
            <person name="Sun H."/>
            <person name="Tunlid A."/>
            <person name="Henrissat B."/>
            <person name="Grigoriev I.V."/>
            <person name="Hibbett D.S."/>
            <person name="Martin F."/>
        </authorList>
    </citation>
    <scope>NUCLEOTIDE SEQUENCE [LARGE SCALE GENOMIC DNA]</scope>
    <source>
        <strain evidence="7">F 1598</strain>
    </source>
</reference>
<evidence type="ECO:0000313" key="7">
    <source>
        <dbReference type="Proteomes" id="UP000054166"/>
    </source>
</evidence>
<reference evidence="6 7" key="1">
    <citation type="submission" date="2014-04" db="EMBL/GenBank/DDBJ databases">
        <authorList>
            <consortium name="DOE Joint Genome Institute"/>
            <person name="Kuo A."/>
            <person name="Tarkka M."/>
            <person name="Buscot F."/>
            <person name="Kohler A."/>
            <person name="Nagy L.G."/>
            <person name="Floudas D."/>
            <person name="Copeland A."/>
            <person name="Barry K.W."/>
            <person name="Cichocki N."/>
            <person name="Veneault-Fourrey C."/>
            <person name="LaButti K."/>
            <person name="Lindquist E.A."/>
            <person name="Lipzen A."/>
            <person name="Lundell T."/>
            <person name="Morin E."/>
            <person name="Murat C."/>
            <person name="Sun H."/>
            <person name="Tunlid A."/>
            <person name="Henrissat B."/>
            <person name="Grigoriev I.V."/>
            <person name="Hibbett D.S."/>
            <person name="Martin F."/>
            <person name="Nordberg H.P."/>
            <person name="Cantor M.N."/>
            <person name="Hua S.X."/>
        </authorList>
    </citation>
    <scope>NUCLEOTIDE SEQUENCE [LARGE SCALE GENOMIC DNA]</scope>
    <source>
        <strain evidence="6 7">F 1598</strain>
    </source>
</reference>
<organism evidence="6 7">
    <name type="scientific">Piloderma croceum (strain F 1598)</name>
    <dbReference type="NCBI Taxonomy" id="765440"/>
    <lineage>
        <taxon>Eukaryota</taxon>
        <taxon>Fungi</taxon>
        <taxon>Dikarya</taxon>
        <taxon>Basidiomycota</taxon>
        <taxon>Agaricomycotina</taxon>
        <taxon>Agaricomycetes</taxon>
        <taxon>Agaricomycetidae</taxon>
        <taxon>Atheliales</taxon>
        <taxon>Atheliaceae</taxon>
        <taxon>Piloderma</taxon>
    </lineage>
</organism>
<feature type="region of interest" description="Disordered" evidence="4">
    <location>
        <begin position="592"/>
        <end position="622"/>
    </location>
</feature>
<keyword evidence="5" id="KW-0472">Membrane</keyword>
<dbReference type="InterPro" id="IPR051350">
    <property type="entry name" value="WD_repeat-ST_regulator"/>
</dbReference>
<dbReference type="EMBL" id="KN832971">
    <property type="protein sequence ID" value="KIM91292.1"/>
    <property type="molecule type" value="Genomic_DNA"/>
</dbReference>
<feature type="compositionally biased region" description="Polar residues" evidence="4">
    <location>
        <begin position="489"/>
        <end position="498"/>
    </location>
</feature>
<evidence type="ECO:0000256" key="4">
    <source>
        <dbReference type="SAM" id="MobiDB-lite"/>
    </source>
</evidence>
<evidence type="ECO:0000256" key="3">
    <source>
        <dbReference type="PROSITE-ProRule" id="PRU00221"/>
    </source>
</evidence>
<keyword evidence="1 3" id="KW-0853">WD repeat</keyword>
<dbReference type="GO" id="GO:0043161">
    <property type="term" value="P:proteasome-mediated ubiquitin-dependent protein catabolic process"/>
    <property type="evidence" value="ECO:0007669"/>
    <property type="project" value="TreeGrafter"/>
</dbReference>
<feature type="transmembrane region" description="Helical" evidence="5">
    <location>
        <begin position="332"/>
        <end position="353"/>
    </location>
</feature>
<dbReference type="InterPro" id="IPR001680">
    <property type="entry name" value="WD40_rpt"/>
</dbReference>
<dbReference type="Proteomes" id="UP000054166">
    <property type="component" value="Unassembled WGS sequence"/>
</dbReference>
<feature type="region of interest" description="Disordered" evidence="4">
    <location>
        <begin position="155"/>
        <end position="189"/>
    </location>
</feature>
<dbReference type="PANTHER" id="PTHR22838">
    <property type="entry name" value="WD REPEAT PROTEIN 26-RELATED"/>
    <property type="match status" value="1"/>
</dbReference>
<keyword evidence="5" id="KW-1133">Transmembrane helix</keyword>
<sequence length="1036" mass="115105">MYRAPHITATPSRINDLTANLPNGMNSPARKENPAITTKRKQTLLNLLDALHELSQDDEVRAYGTSDKPSFEDDRDVPTVDEHLQVAGAETFKKFQKKINNLDSELRNFANASCQLGSSVGILSSAFQLRERLAQILFLFRENAADLFPRKVNRQPRESSLVNPNVRKQHRRKQKSAKTHYLKPTVDDNLDPESFPEQIEQLAIDVTTFLNCLNEFPEFTDEAVNASILSFEGDLKYWASCLKVYKTQFRYPAVQRYIHDITGEMGDHLDSITSTLSMFIEIGVPTIRFAQKHGATNLLNLSTVATFFSAVSATTLQFSYTNTQNPLGDAVNSFWFSSLVFSIAAAVNSLLGLTWKQAMYRSPGHRVPWWVLIWIKRSPLVFLVFSVACFSVGLVLFTYSTSQSRVTSTITTVLTAFTSFGLVAVSAWFASERWIYNHHQGKKWLEDVLHDAFQKFRRLQGIGHAIDAFLWSGARIKDAGNSLRRAPSMTTSFLSSNGEKQDGDDTMDGGLPFTNSHEAMTSARHRMSDAAQSMSGAASTYAMDVRNQPTSPTSDGHSEDDATLEAASSSSPKRGRFASAVRNVMTLQKTVSPLAAFSPRPQRQRTTSSSLTGAEKKPTMDPVTALRGSRVANLMPKLRTLEATQDIAAHQGLVRHLQFSPDGKFLATSSWDRTSAIFRVGDAFTSHRVLAHPQGFVGQVAWSPSGNTLLTRLSRGIKIWTEDGVCKKTIDRPRAVQSITWFPDGKAFMSVEGSLVVKLDLNGKVLDTYSFERMMLHDVAVTPDRQRLLGVGPLTESPTGLHPSKCRVEKRLVVYNMETQQFENQTPVMNDVRDITIARNGEFALVSYENKAPPQLWRVEMVKDRDDNNSHHARLTLRHTFMPKVPVDFAGPSYFGGQDDQLIICAGKAGDIHIWDRDSAVLLHHIRAQEVGGDMTCIAWNSAAEDPFMFGTGSHDGAVRIWSSPPPGASTQDEHSQSQGKAIPIIVTGTSSPFESGVEYHRSDSPVQHMESDSQHTHGHENECGSRERTIAFASP</sequence>
<dbReference type="PROSITE" id="PS50082">
    <property type="entry name" value="WD_REPEATS_2"/>
    <property type="match status" value="1"/>
</dbReference>
<dbReference type="PANTHER" id="PTHR22838:SF0">
    <property type="entry name" value="WD REPEAT-CONTAINING PROTEIN 26"/>
    <property type="match status" value="1"/>
</dbReference>
<feature type="repeat" description="WD" evidence="3">
    <location>
        <begin position="647"/>
        <end position="680"/>
    </location>
</feature>
<evidence type="ECO:0000313" key="6">
    <source>
        <dbReference type="EMBL" id="KIM91292.1"/>
    </source>
</evidence>
<dbReference type="InParanoid" id="A0A0C3CNI7"/>
<feature type="transmembrane region" description="Helical" evidence="5">
    <location>
        <begin position="298"/>
        <end position="320"/>
    </location>
</feature>
<dbReference type="Gene3D" id="2.130.10.10">
    <property type="entry name" value="YVTN repeat-like/Quinoprotein amine dehydrogenase"/>
    <property type="match status" value="2"/>
</dbReference>
<protein>
    <submittedName>
        <fullName evidence="6">Uncharacterized protein</fullName>
    </submittedName>
</protein>
<feature type="region of interest" description="Disordered" evidence="4">
    <location>
        <begin position="545"/>
        <end position="575"/>
    </location>
</feature>
<dbReference type="SUPFAM" id="SSF50978">
    <property type="entry name" value="WD40 repeat-like"/>
    <property type="match status" value="1"/>
</dbReference>
<dbReference type="HOGENOM" id="CLU_008849_0_0_1"/>
<dbReference type="SMART" id="SM00320">
    <property type="entry name" value="WD40"/>
    <property type="match status" value="4"/>
</dbReference>
<evidence type="ECO:0000256" key="2">
    <source>
        <dbReference type="ARBA" id="ARBA00022737"/>
    </source>
</evidence>
<evidence type="ECO:0000256" key="1">
    <source>
        <dbReference type="ARBA" id="ARBA00022574"/>
    </source>
</evidence>
<feature type="compositionally biased region" description="Basic residues" evidence="4">
    <location>
        <begin position="167"/>
        <end position="181"/>
    </location>
</feature>
<keyword evidence="5" id="KW-0812">Transmembrane</keyword>
<keyword evidence="2" id="KW-0677">Repeat</keyword>
<dbReference type="GO" id="GO:0034657">
    <property type="term" value="C:GID complex"/>
    <property type="evidence" value="ECO:0007669"/>
    <property type="project" value="TreeGrafter"/>
</dbReference>
<dbReference type="AlphaFoldDB" id="A0A0C3CNI7"/>
<accession>A0A0C3CNI7</accession>
<evidence type="ECO:0000256" key="5">
    <source>
        <dbReference type="SAM" id="Phobius"/>
    </source>
</evidence>
<dbReference type="STRING" id="765440.A0A0C3CNI7"/>
<dbReference type="InterPro" id="IPR036322">
    <property type="entry name" value="WD40_repeat_dom_sf"/>
</dbReference>
<feature type="transmembrane region" description="Helical" evidence="5">
    <location>
        <begin position="380"/>
        <end position="400"/>
    </location>
</feature>
<feature type="region of interest" description="Disordered" evidence="4">
    <location>
        <begin position="994"/>
        <end position="1036"/>
    </location>
</feature>
<feature type="transmembrane region" description="Helical" evidence="5">
    <location>
        <begin position="406"/>
        <end position="430"/>
    </location>
</feature>
<dbReference type="InterPro" id="IPR015943">
    <property type="entry name" value="WD40/YVTN_repeat-like_dom_sf"/>
</dbReference>
<feature type="region of interest" description="Disordered" evidence="4">
    <location>
        <begin position="489"/>
        <end position="512"/>
    </location>
</feature>
<dbReference type="Pfam" id="PF00400">
    <property type="entry name" value="WD40"/>
    <property type="match status" value="1"/>
</dbReference>
<name>A0A0C3CNI7_PILCF</name>
<feature type="compositionally biased region" description="Basic and acidic residues" evidence="4">
    <location>
        <begin position="998"/>
        <end position="1030"/>
    </location>
</feature>
<dbReference type="OrthoDB" id="972532at2759"/>